<dbReference type="Proteomes" id="UP001610335">
    <property type="component" value="Unassembled WGS sequence"/>
</dbReference>
<feature type="repeat" description="PPR" evidence="5">
    <location>
        <begin position="504"/>
        <end position="538"/>
    </location>
</feature>
<protein>
    <recommendedName>
        <fullName evidence="7">Pentatricopeptide repeat-containing protein-mitochondrial domain-containing protein</fullName>
    </recommendedName>
</protein>
<evidence type="ECO:0000256" key="1">
    <source>
        <dbReference type="ARBA" id="ARBA00006192"/>
    </source>
</evidence>
<proteinExistence type="inferred from homology"/>
<dbReference type="EMBL" id="JBFXLS010000005">
    <property type="protein sequence ID" value="KAL2832960.1"/>
    <property type="molecule type" value="Genomic_DNA"/>
</dbReference>
<feature type="compositionally biased region" description="Low complexity" evidence="6">
    <location>
        <begin position="51"/>
        <end position="65"/>
    </location>
</feature>
<evidence type="ECO:0000256" key="6">
    <source>
        <dbReference type="SAM" id="MobiDB-lite"/>
    </source>
</evidence>
<dbReference type="InterPro" id="IPR002885">
    <property type="entry name" value="PPR_rpt"/>
</dbReference>
<evidence type="ECO:0000256" key="5">
    <source>
        <dbReference type="PROSITE-ProRule" id="PRU00708"/>
    </source>
</evidence>
<dbReference type="PROSITE" id="PS51375">
    <property type="entry name" value="PPR"/>
    <property type="match status" value="2"/>
</dbReference>
<name>A0ABR4IYV1_9EURO</name>
<sequence length="592" mass="67475">MMSQPRLILDETWRLFCPAFRLNTLARYSATLSAKQRTRYTSVPRLSTCLQQRRNSTTARTRNNQGIEDGDHTSGDGEPESSHVDIDTDGETLRGPDVPMQLKDQTTPELETKLRKLASNKPLVANAMQILRLLIRDRTIHPEARHYKWLMQSNSDPERGSPLIIRRLLEEMEENGIPADSGTLHAVLQALAVHPDNLLRQDVLRALRDRWLPLSPSGWHFVVAGLIREHQFELALDHIANMERKDVVVKDWLHSLLIYHLCAVKEFDQVLESMRSRLSQGHEMTQELWMHVFDAATTSLHHSTTCYIWERMVQLGYLHLEHRLCTQALDTASYAGDTKLATSILRFLTHNKTSPRAEDFEKWSEAYARTGDLYIALEVLCEMHKAGFAVKASSTYGVMRRAFRQRTHSREVWAILKQLKSAGHEIPLACARVVIDLCGKAASLHDPFEVDSGIEFYKQLHTLCSERPDTATFNSLVRMCRVAKNTESAMFIVKEMAAFEVVPDEITYQHLILMCLECGNFESSWLYFRDLQDRGFNLSQEARFDIRKGCAKSSDRFAVKLLSHPGVSEDITPSSDIEVEVDEVTPSATGET</sequence>
<dbReference type="InterPro" id="IPR011990">
    <property type="entry name" value="TPR-like_helical_dom_sf"/>
</dbReference>
<dbReference type="Gene3D" id="1.25.40.10">
    <property type="entry name" value="Tetratricopeptide repeat domain"/>
    <property type="match status" value="3"/>
</dbReference>
<comment type="similarity">
    <text evidence="1">Belongs to the CCM1 family.</text>
</comment>
<comment type="subunit">
    <text evidence="4">Binds to mitochondrial small subunit 15S rRNA.</text>
</comment>
<evidence type="ECO:0000313" key="8">
    <source>
        <dbReference type="EMBL" id="KAL2832960.1"/>
    </source>
</evidence>
<accession>A0ABR4IYV1</accession>
<dbReference type="Pfam" id="PF13812">
    <property type="entry name" value="PPR_3"/>
    <property type="match status" value="1"/>
</dbReference>
<evidence type="ECO:0000256" key="3">
    <source>
        <dbReference type="ARBA" id="ARBA00044493"/>
    </source>
</evidence>
<keyword evidence="2" id="KW-0677">Repeat</keyword>
<dbReference type="PANTHER" id="PTHR47936">
    <property type="entry name" value="PPR_LONG DOMAIN-CONTAINING PROTEIN"/>
    <property type="match status" value="1"/>
</dbReference>
<evidence type="ECO:0000256" key="4">
    <source>
        <dbReference type="ARBA" id="ARBA00044511"/>
    </source>
</evidence>
<dbReference type="InterPro" id="IPR057027">
    <property type="entry name" value="TPR_mt"/>
</dbReference>
<feature type="region of interest" description="Disordered" evidence="6">
    <location>
        <begin position="47"/>
        <end position="105"/>
    </location>
</feature>
<feature type="domain" description="Pentatricopeptide repeat-containing protein-mitochondrial" evidence="7">
    <location>
        <begin position="324"/>
        <end position="445"/>
    </location>
</feature>
<comment type="caution">
    <text evidence="8">The sequence shown here is derived from an EMBL/GenBank/DDBJ whole genome shotgun (WGS) entry which is preliminary data.</text>
</comment>
<reference evidence="8 9" key="1">
    <citation type="submission" date="2024-07" db="EMBL/GenBank/DDBJ databases">
        <title>Section-level genome sequencing and comparative genomics of Aspergillus sections Usti and Cavernicolus.</title>
        <authorList>
            <consortium name="Lawrence Berkeley National Laboratory"/>
            <person name="Nybo J.L."/>
            <person name="Vesth T.C."/>
            <person name="Theobald S."/>
            <person name="Frisvad J.C."/>
            <person name="Larsen T.O."/>
            <person name="Kjaerboelling I."/>
            <person name="Rothschild-Mancinelli K."/>
            <person name="Lyhne E.K."/>
            <person name="Kogle M.E."/>
            <person name="Barry K."/>
            <person name="Clum A."/>
            <person name="Na H."/>
            <person name="Ledsgaard L."/>
            <person name="Lin J."/>
            <person name="Lipzen A."/>
            <person name="Kuo A."/>
            <person name="Riley R."/>
            <person name="Mondo S."/>
            <person name="LaButti K."/>
            <person name="Haridas S."/>
            <person name="Pangalinan J."/>
            <person name="Salamov A.A."/>
            <person name="Simmons B.A."/>
            <person name="Magnuson J.K."/>
            <person name="Chen J."/>
            <person name="Drula E."/>
            <person name="Henrissat B."/>
            <person name="Wiebenga A."/>
            <person name="Lubbers R.J."/>
            <person name="Gomes A.C."/>
            <person name="Makela M.R."/>
            <person name="Stajich J."/>
            <person name="Grigoriev I.V."/>
            <person name="Mortensen U.H."/>
            <person name="De vries R.P."/>
            <person name="Baker S.E."/>
            <person name="Andersen M.R."/>
        </authorList>
    </citation>
    <scope>NUCLEOTIDE SEQUENCE [LARGE SCALE GENOMIC DNA]</scope>
    <source>
        <strain evidence="8 9">CBS 600.67</strain>
    </source>
</reference>
<comment type="function">
    <text evidence="3">Regulates mitochondrial small subunit maturation by controlling 15S rRNA 5'-end processing. Localizes to the 5' precursor of the 15S rRNA in a position that is subsequently occupied by mS47 in the mature yeast mtSSU. Uses structure and sequence-specific RNA recognition, binding to a single-stranded region of the precursor and specifically recognizing bases -6 to -1. The exchange of Ccm1 for mS47 is coupled to the irreversible removal of precursor rRNA that is accompanied by conformational changes of the mitoribosomal proteins uS5m and mS26. These conformational changes signal completion of 5'-end rRNA processing through protection of the mature 5'-end of the 15S rRNA and stabilization of mS47. The removal of the 5' precursor together with the dissociation of Ccm1 may be catalyzed by the 5'-3' exoribonuclease Pet127. Involved in the specific removal of group I introns in mitochondrial encoded transcripts.</text>
</comment>
<feature type="compositionally biased region" description="Basic and acidic residues" evidence="6">
    <location>
        <begin position="69"/>
        <end position="94"/>
    </location>
</feature>
<dbReference type="PANTHER" id="PTHR47936:SF1">
    <property type="entry name" value="PENTATRICOPEPTIDE REPEAT-CONTAINING PROTEIN GUN1, CHLOROPLASTIC"/>
    <property type="match status" value="1"/>
</dbReference>
<dbReference type="Pfam" id="PF23276">
    <property type="entry name" value="TPR_24"/>
    <property type="match status" value="1"/>
</dbReference>
<evidence type="ECO:0000256" key="2">
    <source>
        <dbReference type="ARBA" id="ARBA00022737"/>
    </source>
</evidence>
<feature type="repeat" description="PPR" evidence="5">
    <location>
        <begin position="469"/>
        <end position="503"/>
    </location>
</feature>
<gene>
    <name evidence="8" type="ORF">BDW59DRAFT_138972</name>
</gene>
<organism evidence="8 9">
    <name type="scientific">Aspergillus cavernicola</name>
    <dbReference type="NCBI Taxonomy" id="176166"/>
    <lineage>
        <taxon>Eukaryota</taxon>
        <taxon>Fungi</taxon>
        <taxon>Dikarya</taxon>
        <taxon>Ascomycota</taxon>
        <taxon>Pezizomycotina</taxon>
        <taxon>Eurotiomycetes</taxon>
        <taxon>Eurotiomycetidae</taxon>
        <taxon>Eurotiales</taxon>
        <taxon>Aspergillaceae</taxon>
        <taxon>Aspergillus</taxon>
        <taxon>Aspergillus subgen. Nidulantes</taxon>
    </lineage>
</organism>
<keyword evidence="9" id="KW-1185">Reference proteome</keyword>
<evidence type="ECO:0000313" key="9">
    <source>
        <dbReference type="Proteomes" id="UP001610335"/>
    </source>
</evidence>
<evidence type="ECO:0000259" key="7">
    <source>
        <dbReference type="Pfam" id="PF23276"/>
    </source>
</evidence>